<proteinExistence type="inferred from homology"/>
<dbReference type="Pfam" id="PF18716">
    <property type="entry name" value="VATC"/>
    <property type="match status" value="1"/>
</dbReference>
<evidence type="ECO:0000256" key="10">
    <source>
        <dbReference type="ARBA" id="ARBA00022833"/>
    </source>
</evidence>
<evidence type="ECO:0000256" key="6">
    <source>
        <dbReference type="ARBA" id="ARBA00022737"/>
    </source>
</evidence>
<dbReference type="GO" id="GO:0008270">
    <property type="term" value="F:zinc ion binding"/>
    <property type="evidence" value="ECO:0007669"/>
    <property type="project" value="UniProtKB-KW"/>
</dbReference>
<feature type="region of interest" description="Disordered" evidence="15">
    <location>
        <begin position="461"/>
        <end position="483"/>
    </location>
</feature>
<evidence type="ECO:0000256" key="13">
    <source>
        <dbReference type="PROSITE-ProRule" id="PRU00023"/>
    </source>
</evidence>
<keyword evidence="5" id="KW-0479">Metal-binding</keyword>
<dbReference type="InterPro" id="IPR013087">
    <property type="entry name" value="Znf_C2H2_type"/>
</dbReference>
<dbReference type="InterPro" id="IPR041540">
    <property type="entry name" value="VATC"/>
</dbReference>
<evidence type="ECO:0000256" key="8">
    <source>
        <dbReference type="ARBA" id="ARBA00022771"/>
    </source>
</evidence>
<dbReference type="PANTHER" id="PTHR16036">
    <property type="entry name" value="ANKYRIN REPEAT AND ZINC FINGER DOMAIN-CONTAINING PROTEIN 1"/>
    <property type="match status" value="1"/>
</dbReference>
<accession>A0AA88WZH7</accession>
<sequence>STPIVGIKTTMAEPRSTGHHSIFDASPGFFDSCRLLQSPFATSIPFHSGTPAVPTVRTPDDVVPESTHSATLQRWSCSSCRAEFESLHDQRSHFKSDFHRLNMSSGKFEEIGKLYAGIFIVVVLETVDGGKQEGDSGLTQLISLIKLSIAGKDTMKEEDFDELTSDSLFKDYDISSISGSEDEDDKESGLSNDVKRWFGESLKKKLILHLQTGERVSLWKCLVLGETENISFQNDDSVVDGGVPCQTEREVIEKLKFAANEKRDNTHLRVVLLAKGGHFAGCVFDGNSVVAHKTFHRYVIRAKAGKKQSSKDASGKTAHSAGSTIRRYNELALKKEIKELLTSWKPYFDSSSCIFIHAPSDNRQLLFDGETPYFSFKHGGVRNVPLTVRRPTLKEARRIYSLLTQVYYEADEAPIAEKDPVFSAGINGDGCLVSSKENVIDSLENKESTKVCPPATKLERLSISSESESEVTGTSTPLHEAAKSGSAQKVLELLEQGLDPCIKDERGRTPYMLATEKEVRNSFRRFMALNLDKWDWIAAKVPSALTKELEESQTAKQLGDEFPLVDIQAEKDAKRKARAKELKKLRKAREKKAQLSKHSFLSHSFLFRLRLLNPRMLHQFQEIAKPLNNLAVVHNCQKRQDQTFCLEELRRAQAAEREKRAAAAERRMAAAATPPVIIPASSNSQLKNAVATDVNCSCCNVSLAGKVPFHRYNYKYCSSSCMHVHREILEEG</sequence>
<evidence type="ECO:0000256" key="14">
    <source>
        <dbReference type="PROSITE-ProRule" id="PRU01389"/>
    </source>
</evidence>
<comment type="domain">
    <text evidence="14">The VLRF1 domain mediates binding to the 60S ribosomal subunit.</text>
</comment>
<evidence type="ECO:0000256" key="1">
    <source>
        <dbReference type="ARBA" id="ARBA00004496"/>
    </source>
</evidence>
<keyword evidence="12" id="KW-0175">Coiled coil</keyword>
<feature type="repeat" description="ANK" evidence="13">
    <location>
        <begin position="473"/>
        <end position="505"/>
    </location>
</feature>
<name>A0AA88WZH7_9ASTE</name>
<dbReference type="InterPro" id="IPR002110">
    <property type="entry name" value="Ankyrin_rpt"/>
</dbReference>
<evidence type="ECO:0000256" key="4">
    <source>
        <dbReference type="ARBA" id="ARBA00022722"/>
    </source>
</evidence>
<evidence type="ECO:0000313" key="18">
    <source>
        <dbReference type="Proteomes" id="UP001188597"/>
    </source>
</evidence>
<evidence type="ECO:0000256" key="12">
    <source>
        <dbReference type="ARBA" id="ARBA00023054"/>
    </source>
</evidence>
<keyword evidence="9 14" id="KW-0378">Hydrolase</keyword>
<keyword evidence="3 14" id="KW-0963">Cytoplasm</keyword>
<dbReference type="InterPro" id="IPR047139">
    <property type="entry name" value="ANKZ1/VMS1"/>
</dbReference>
<reference evidence="17" key="1">
    <citation type="submission" date="2022-12" db="EMBL/GenBank/DDBJ databases">
        <title>Draft genome assemblies for two species of Escallonia (Escalloniales).</title>
        <authorList>
            <person name="Chanderbali A."/>
            <person name="Dervinis C."/>
            <person name="Anghel I."/>
            <person name="Soltis D."/>
            <person name="Soltis P."/>
            <person name="Zapata F."/>
        </authorList>
    </citation>
    <scope>NUCLEOTIDE SEQUENCE</scope>
    <source>
        <strain evidence="17">UCBG64.0493</strain>
        <tissue evidence="17">Leaf</tissue>
    </source>
</reference>
<dbReference type="GO" id="GO:0005737">
    <property type="term" value="C:cytoplasm"/>
    <property type="evidence" value="ECO:0007669"/>
    <property type="project" value="UniProtKB-SubCell"/>
</dbReference>
<evidence type="ECO:0000256" key="3">
    <source>
        <dbReference type="ARBA" id="ARBA00022490"/>
    </source>
</evidence>
<dbReference type="GO" id="GO:0004519">
    <property type="term" value="F:endonuclease activity"/>
    <property type="evidence" value="ECO:0007669"/>
    <property type="project" value="UniProtKB-KW"/>
</dbReference>
<keyword evidence="10" id="KW-0862">Zinc</keyword>
<dbReference type="Gene3D" id="1.25.40.20">
    <property type="entry name" value="Ankyrin repeat-containing domain"/>
    <property type="match status" value="1"/>
</dbReference>
<organism evidence="17 18">
    <name type="scientific">Escallonia herrerae</name>
    <dbReference type="NCBI Taxonomy" id="1293975"/>
    <lineage>
        <taxon>Eukaryota</taxon>
        <taxon>Viridiplantae</taxon>
        <taxon>Streptophyta</taxon>
        <taxon>Embryophyta</taxon>
        <taxon>Tracheophyta</taxon>
        <taxon>Spermatophyta</taxon>
        <taxon>Magnoliopsida</taxon>
        <taxon>eudicotyledons</taxon>
        <taxon>Gunneridae</taxon>
        <taxon>Pentapetalae</taxon>
        <taxon>asterids</taxon>
        <taxon>campanulids</taxon>
        <taxon>Escalloniales</taxon>
        <taxon>Escalloniaceae</taxon>
        <taxon>Escallonia</taxon>
    </lineage>
</organism>
<keyword evidence="8" id="KW-0863">Zinc-finger</keyword>
<comment type="similarity">
    <text evidence="2 14">Belongs to the ANKZF1/VMS1 family.</text>
</comment>
<evidence type="ECO:0000256" key="2">
    <source>
        <dbReference type="ARBA" id="ARBA00009262"/>
    </source>
</evidence>
<keyword evidence="11 13" id="KW-0040">ANK repeat</keyword>
<feature type="domain" description="VLRF1" evidence="16">
    <location>
        <begin position="265"/>
        <end position="406"/>
    </location>
</feature>
<dbReference type="PROSITE" id="PS50088">
    <property type="entry name" value="ANK_REPEAT"/>
    <property type="match status" value="1"/>
</dbReference>
<evidence type="ECO:0000256" key="9">
    <source>
        <dbReference type="ARBA" id="ARBA00022801"/>
    </source>
</evidence>
<evidence type="ECO:0000256" key="7">
    <source>
        <dbReference type="ARBA" id="ARBA00022759"/>
    </source>
</evidence>
<comment type="subcellular location">
    <subcellularLocation>
        <location evidence="1">Cytoplasm</location>
    </subcellularLocation>
</comment>
<feature type="compositionally biased region" description="Low complexity" evidence="15">
    <location>
        <begin position="462"/>
        <end position="476"/>
    </location>
</feature>
<evidence type="ECO:0000259" key="16">
    <source>
        <dbReference type="PROSITE" id="PS52044"/>
    </source>
</evidence>
<dbReference type="SUPFAM" id="SSF48403">
    <property type="entry name" value="Ankyrin repeat"/>
    <property type="match status" value="1"/>
</dbReference>
<dbReference type="InterPro" id="IPR041175">
    <property type="entry name" value="VLRF1/Vms1"/>
</dbReference>
<dbReference type="AlphaFoldDB" id="A0AA88WZH7"/>
<keyword evidence="7 14" id="KW-0255">Endonuclease</keyword>
<evidence type="ECO:0000256" key="5">
    <source>
        <dbReference type="ARBA" id="ARBA00022723"/>
    </source>
</evidence>
<feature type="non-terminal residue" evidence="17">
    <location>
        <position position="1"/>
    </location>
</feature>
<dbReference type="Pfam" id="PF18826">
    <property type="entry name" value="bVLRF1"/>
    <property type="match status" value="1"/>
</dbReference>
<dbReference type="Proteomes" id="UP001188597">
    <property type="component" value="Unassembled WGS sequence"/>
</dbReference>
<keyword evidence="6" id="KW-0677">Repeat</keyword>
<dbReference type="EMBL" id="JAVXUP010000150">
    <property type="protein sequence ID" value="KAK3036339.1"/>
    <property type="molecule type" value="Genomic_DNA"/>
</dbReference>
<comment type="caution">
    <text evidence="17">The sequence shown here is derived from an EMBL/GenBank/DDBJ whole genome shotgun (WGS) entry which is preliminary data.</text>
</comment>
<dbReference type="GO" id="GO:0016787">
    <property type="term" value="F:hydrolase activity"/>
    <property type="evidence" value="ECO:0007669"/>
    <property type="project" value="UniProtKB-KW"/>
</dbReference>
<gene>
    <name evidence="17" type="ORF">RJ639_031746</name>
</gene>
<evidence type="ECO:0000313" key="17">
    <source>
        <dbReference type="EMBL" id="KAK3036339.1"/>
    </source>
</evidence>
<protein>
    <recommendedName>
        <fullName evidence="16">VLRF1 domain-containing protein</fullName>
    </recommendedName>
</protein>
<dbReference type="PROSITE" id="PS52044">
    <property type="entry name" value="VLRF1"/>
    <property type="match status" value="1"/>
</dbReference>
<feature type="active site" evidence="14">
    <location>
        <position position="308"/>
    </location>
</feature>
<dbReference type="PANTHER" id="PTHR16036:SF2">
    <property type="entry name" value="TRNA ENDONUCLEASE ANKZF1"/>
    <property type="match status" value="1"/>
</dbReference>
<dbReference type="InterPro" id="IPR036770">
    <property type="entry name" value="Ankyrin_rpt-contain_sf"/>
</dbReference>
<keyword evidence="18" id="KW-1185">Reference proteome</keyword>
<dbReference type="PROSITE" id="PS50297">
    <property type="entry name" value="ANK_REP_REGION"/>
    <property type="match status" value="1"/>
</dbReference>
<evidence type="ECO:0000256" key="15">
    <source>
        <dbReference type="SAM" id="MobiDB-lite"/>
    </source>
</evidence>
<dbReference type="GO" id="GO:0036503">
    <property type="term" value="P:ERAD pathway"/>
    <property type="evidence" value="ECO:0007669"/>
    <property type="project" value="TreeGrafter"/>
</dbReference>
<dbReference type="PROSITE" id="PS00028">
    <property type="entry name" value="ZINC_FINGER_C2H2_1"/>
    <property type="match status" value="1"/>
</dbReference>
<evidence type="ECO:0000256" key="11">
    <source>
        <dbReference type="ARBA" id="ARBA00023043"/>
    </source>
</evidence>
<keyword evidence="4 14" id="KW-0540">Nuclease</keyword>